<keyword evidence="7" id="KW-1185">Reference proteome</keyword>
<comment type="similarity">
    <text evidence="1">Belongs to the ubinuclein family.</text>
</comment>
<feature type="region of interest" description="Disordered" evidence="3">
    <location>
        <begin position="1"/>
        <end position="38"/>
    </location>
</feature>
<name>A0A672ZTY6_9TELE</name>
<feature type="region of interest" description="Disordered" evidence="3">
    <location>
        <begin position="314"/>
        <end position="353"/>
    </location>
</feature>
<dbReference type="InParanoid" id="A0A672ZTY6"/>
<evidence type="ECO:0000256" key="3">
    <source>
        <dbReference type="SAM" id="MobiDB-lite"/>
    </source>
</evidence>
<dbReference type="InterPro" id="IPR026947">
    <property type="entry name" value="UBN_middle_dom"/>
</dbReference>
<dbReference type="InterPro" id="IPR014840">
    <property type="entry name" value="HRD"/>
</dbReference>
<evidence type="ECO:0000313" key="6">
    <source>
        <dbReference type="Ensembl" id="ENSSORP00005020745.1"/>
    </source>
</evidence>
<evidence type="ECO:0000256" key="2">
    <source>
        <dbReference type="ARBA" id="ARBA00022553"/>
    </source>
</evidence>
<feature type="compositionally biased region" description="Polar residues" evidence="3">
    <location>
        <begin position="344"/>
        <end position="353"/>
    </location>
</feature>
<organism evidence="6 7">
    <name type="scientific">Sphaeramia orbicularis</name>
    <name type="common">orbiculate cardinalfish</name>
    <dbReference type="NCBI Taxonomy" id="375764"/>
    <lineage>
        <taxon>Eukaryota</taxon>
        <taxon>Metazoa</taxon>
        <taxon>Chordata</taxon>
        <taxon>Craniata</taxon>
        <taxon>Vertebrata</taxon>
        <taxon>Euteleostomi</taxon>
        <taxon>Actinopterygii</taxon>
        <taxon>Neopterygii</taxon>
        <taxon>Teleostei</taxon>
        <taxon>Neoteleostei</taxon>
        <taxon>Acanthomorphata</taxon>
        <taxon>Gobiaria</taxon>
        <taxon>Kurtiformes</taxon>
        <taxon>Apogonoidei</taxon>
        <taxon>Apogonidae</taxon>
        <taxon>Apogoninae</taxon>
        <taxon>Sphaeramia</taxon>
    </lineage>
</organism>
<dbReference type="GO" id="GO:0005634">
    <property type="term" value="C:nucleus"/>
    <property type="evidence" value="ECO:0007669"/>
    <property type="project" value="TreeGrafter"/>
</dbReference>
<feature type="domain" description="Ubinuclein middle" evidence="5">
    <location>
        <begin position="357"/>
        <end position="435"/>
    </location>
</feature>
<feature type="domain" description="Hpc2-related" evidence="4">
    <location>
        <begin position="114"/>
        <end position="165"/>
    </location>
</feature>
<feature type="region of interest" description="Disordered" evidence="3">
    <location>
        <begin position="496"/>
        <end position="526"/>
    </location>
</feature>
<dbReference type="PANTHER" id="PTHR21669:SF12">
    <property type="entry name" value="UBINUCLEIN-1"/>
    <property type="match status" value="1"/>
</dbReference>
<feature type="domain" description="Ubinuclein middle" evidence="5">
    <location>
        <begin position="437"/>
        <end position="476"/>
    </location>
</feature>
<feature type="compositionally biased region" description="Low complexity" evidence="3">
    <location>
        <begin position="314"/>
        <end position="325"/>
    </location>
</feature>
<dbReference type="AlphaFoldDB" id="A0A672ZTY6"/>
<evidence type="ECO:0000259" key="4">
    <source>
        <dbReference type="Pfam" id="PF08729"/>
    </source>
</evidence>
<reference evidence="6" key="1">
    <citation type="submission" date="2019-06" db="EMBL/GenBank/DDBJ databases">
        <authorList>
            <consortium name="Wellcome Sanger Institute Data Sharing"/>
        </authorList>
    </citation>
    <scope>NUCLEOTIDE SEQUENCE [LARGE SCALE GENOMIC DNA]</scope>
</reference>
<dbReference type="PANTHER" id="PTHR21669">
    <property type="entry name" value="CAPZ-INTERACTING PROTEIN AND RELATED PROTEINS"/>
    <property type="match status" value="1"/>
</dbReference>
<reference evidence="6" key="2">
    <citation type="submission" date="2025-08" db="UniProtKB">
        <authorList>
            <consortium name="Ensembl"/>
        </authorList>
    </citation>
    <scope>IDENTIFICATION</scope>
</reference>
<evidence type="ECO:0008006" key="8">
    <source>
        <dbReference type="Google" id="ProtNLM"/>
    </source>
</evidence>
<proteinExistence type="inferred from homology"/>
<evidence type="ECO:0000313" key="7">
    <source>
        <dbReference type="Proteomes" id="UP000472271"/>
    </source>
</evidence>
<dbReference type="GO" id="GO:0006325">
    <property type="term" value="P:chromatin organization"/>
    <property type="evidence" value="ECO:0007669"/>
    <property type="project" value="TreeGrafter"/>
</dbReference>
<dbReference type="Pfam" id="PF08729">
    <property type="entry name" value="HUN"/>
    <property type="match status" value="1"/>
</dbReference>
<dbReference type="Proteomes" id="UP000472271">
    <property type="component" value="Chromosome 1"/>
</dbReference>
<evidence type="ECO:0000256" key="1">
    <source>
        <dbReference type="ARBA" id="ARBA00009911"/>
    </source>
</evidence>
<dbReference type="Pfam" id="PF14075">
    <property type="entry name" value="UBN_AB"/>
    <property type="match status" value="2"/>
</dbReference>
<protein>
    <recommendedName>
        <fullName evidence="8">Ubinuclein 1</fullName>
    </recommendedName>
</protein>
<evidence type="ECO:0000259" key="5">
    <source>
        <dbReference type="Pfam" id="PF14075"/>
    </source>
</evidence>
<accession>A0A672ZTY6</accession>
<reference evidence="6" key="3">
    <citation type="submission" date="2025-09" db="UniProtKB">
        <authorList>
            <consortium name="Ensembl"/>
        </authorList>
    </citation>
    <scope>IDENTIFICATION</scope>
</reference>
<sequence length="665" mass="73872">MAESHRVQLTTLSSEDPLSCQTPDPNPPSCNPDQDRDQDTVRLVLTLFDPDERTFPEFNYSQLIEDQVGSDLLMTKPPKPDPDDLRVLVEQQRENAEMAAIAQSLEEKYGGKHKKKDRIQDLIDIGYGYDEEDSFIDNSEAYDEFVPASITTKFGGFYVNYGVLQFRQASDSETDNQSREGKTLEPSKVIVLYLFMAKLHVIYFSGLSEIVNNEMRKKKKKKAATTLSVTSMLKKFQKEKEREREKVEKANQRVLGVPTIPLGPADAAGGGGLGFTDPLEHLIGSTSDHALIQAASAAEFDIDLESLLAVSEDSSSSSWAPQASDMQPLQSKTDDQAEVKVAPAQSQPHTKTSLQQNIEFQCRGLGGQLHSKVYTHLSSFLPCNGETLHKHVKKLLLTHLQEPRDADAPMQKLKEAIGKVMPEQIACYKENCQCHVLIKVDWYKKERKESQDIEEYLKTLLDDEIKPLWPKGWMQSGLSVHLIKTRCYTFRAKKSEKKQPSGCPSTSEVVQGNPPPKGGLSHEAEVSSICPTPSLTAVTKETLKMDSKAVEGSTGFPTPTETDKPLVWTTSAHSPLDLLTDHTLAQEHPLLVSQELLAAAIAKYKHSAKPWSIPMNTRSPPPPPQSSPVNFPFPVNTVCQIVPRLLHISDPGQMKMNSYADGAIQ</sequence>
<dbReference type="Ensembl" id="ENSSORT00005021370.1">
    <property type="protein sequence ID" value="ENSSORP00005020745.1"/>
    <property type="gene ID" value="ENSSORG00005010127.1"/>
</dbReference>
<keyword evidence="2" id="KW-0597">Phosphoprotein</keyword>
<feature type="compositionally biased region" description="Polar residues" evidence="3">
    <location>
        <begin position="7"/>
        <end position="23"/>
    </location>
</feature>